<keyword evidence="8" id="KW-1185">Reference proteome</keyword>
<organism evidence="7 8">
    <name type="scientific">Actinoplanes nipponensis</name>
    <dbReference type="NCBI Taxonomy" id="135950"/>
    <lineage>
        <taxon>Bacteria</taxon>
        <taxon>Bacillati</taxon>
        <taxon>Actinomycetota</taxon>
        <taxon>Actinomycetes</taxon>
        <taxon>Micromonosporales</taxon>
        <taxon>Micromonosporaceae</taxon>
        <taxon>Actinoplanes</taxon>
    </lineage>
</organism>
<keyword evidence="3 6" id="KW-0812">Transmembrane</keyword>
<dbReference type="InterPro" id="IPR011701">
    <property type="entry name" value="MFS"/>
</dbReference>
<feature type="transmembrane region" description="Helical" evidence="6">
    <location>
        <begin position="104"/>
        <end position="124"/>
    </location>
</feature>
<evidence type="ECO:0000313" key="8">
    <source>
        <dbReference type="Proteomes" id="UP000647172"/>
    </source>
</evidence>
<dbReference type="GO" id="GO:0022857">
    <property type="term" value="F:transmembrane transporter activity"/>
    <property type="evidence" value="ECO:0007669"/>
    <property type="project" value="InterPro"/>
</dbReference>
<dbReference type="GO" id="GO:0005886">
    <property type="term" value="C:plasma membrane"/>
    <property type="evidence" value="ECO:0007669"/>
    <property type="project" value="UniProtKB-SubCell"/>
</dbReference>
<keyword evidence="4 6" id="KW-1133">Transmembrane helix</keyword>
<feature type="transmembrane region" description="Helical" evidence="6">
    <location>
        <begin position="218"/>
        <end position="238"/>
    </location>
</feature>
<proteinExistence type="predicted"/>
<dbReference type="SUPFAM" id="SSF103473">
    <property type="entry name" value="MFS general substrate transporter"/>
    <property type="match status" value="1"/>
</dbReference>
<dbReference type="PANTHER" id="PTHR23513">
    <property type="entry name" value="INTEGRAL MEMBRANE EFFLUX PROTEIN-RELATED"/>
    <property type="match status" value="1"/>
</dbReference>
<accession>A0A919JPB9</accession>
<feature type="transmembrane region" description="Helical" evidence="6">
    <location>
        <begin position="12"/>
        <end position="40"/>
    </location>
</feature>
<feature type="transmembrane region" description="Helical" evidence="6">
    <location>
        <begin position="136"/>
        <end position="161"/>
    </location>
</feature>
<evidence type="ECO:0000256" key="5">
    <source>
        <dbReference type="ARBA" id="ARBA00023136"/>
    </source>
</evidence>
<dbReference type="PANTHER" id="PTHR23513:SF11">
    <property type="entry name" value="STAPHYLOFERRIN A TRANSPORTER"/>
    <property type="match status" value="1"/>
</dbReference>
<dbReference type="Proteomes" id="UP000647172">
    <property type="component" value="Unassembled WGS sequence"/>
</dbReference>
<feature type="transmembrane region" description="Helical" evidence="6">
    <location>
        <begin position="46"/>
        <end position="66"/>
    </location>
</feature>
<dbReference type="CDD" id="cd06173">
    <property type="entry name" value="MFS_MefA_like"/>
    <property type="match status" value="1"/>
</dbReference>
<feature type="transmembrane region" description="Helical" evidence="6">
    <location>
        <begin position="298"/>
        <end position="316"/>
    </location>
</feature>
<protein>
    <submittedName>
        <fullName evidence="7">Membrane protein</fullName>
    </submittedName>
</protein>
<name>A0A919JPB9_9ACTN</name>
<dbReference type="Pfam" id="PF07690">
    <property type="entry name" value="MFS_1"/>
    <property type="match status" value="1"/>
</dbReference>
<evidence type="ECO:0000256" key="4">
    <source>
        <dbReference type="ARBA" id="ARBA00022989"/>
    </source>
</evidence>
<sequence length="402" mass="41201">MRTYRELFRTPGFPPLFALTATQIAAGTLSSLALGTLIYARTGSPLLAALSMFGSSFAQVVGATLLMSAADRLRPRAALTLVALTFGVVNLVLAVPGLPLAVSFALLLVTGLAAALGGGVRYGLLGEILPPGGYILGRSLLTMVDGAMQIAGFAAGGLLIVLLSARAALVLGGVLCLGAALIGRLGLADRPPRATGRPSVRVTWRVNRRLWASPARRPLFLSLWVPNGLVVGAEALFVPYAPRTAGALFVAGALGMIAGDLGVGRLVPHRLRPRLVTPLRFLLAAPYLLFALPLPAPVATLLVAVASTGYGAGLLLQERLIAHTDETMRGQALGLNSSAMMTMQAVGATSAGLLAQRLPPGPAMAVMGALSLLVTAALSRGLRLSDPARAAEKGVPDAAGRG</sequence>
<evidence type="ECO:0000256" key="2">
    <source>
        <dbReference type="ARBA" id="ARBA00022475"/>
    </source>
</evidence>
<evidence type="ECO:0000256" key="3">
    <source>
        <dbReference type="ARBA" id="ARBA00022692"/>
    </source>
</evidence>
<keyword evidence="5 6" id="KW-0472">Membrane</keyword>
<reference evidence="7" key="1">
    <citation type="submission" date="2021-01" db="EMBL/GenBank/DDBJ databases">
        <title>Whole genome shotgun sequence of Actinoplanes nipponensis NBRC 14063.</title>
        <authorList>
            <person name="Komaki H."/>
            <person name="Tamura T."/>
        </authorList>
    </citation>
    <scope>NUCLEOTIDE SEQUENCE</scope>
    <source>
        <strain evidence="7">NBRC 14063</strain>
    </source>
</reference>
<evidence type="ECO:0000313" key="7">
    <source>
        <dbReference type="EMBL" id="GIE52875.1"/>
    </source>
</evidence>
<gene>
    <name evidence="7" type="ORF">Ani05nite_64090</name>
</gene>
<evidence type="ECO:0000256" key="1">
    <source>
        <dbReference type="ARBA" id="ARBA00004651"/>
    </source>
</evidence>
<keyword evidence="2" id="KW-1003">Cell membrane</keyword>
<dbReference type="Gene3D" id="1.20.1250.20">
    <property type="entry name" value="MFS general substrate transporter like domains"/>
    <property type="match status" value="1"/>
</dbReference>
<dbReference type="AlphaFoldDB" id="A0A919JPB9"/>
<feature type="transmembrane region" description="Helical" evidence="6">
    <location>
        <begin position="167"/>
        <end position="187"/>
    </location>
</feature>
<dbReference type="RefSeq" id="WP_203774590.1">
    <property type="nucleotide sequence ID" value="NZ_BOMQ01000076.1"/>
</dbReference>
<dbReference type="EMBL" id="BOMQ01000076">
    <property type="protein sequence ID" value="GIE52875.1"/>
    <property type="molecule type" value="Genomic_DNA"/>
</dbReference>
<evidence type="ECO:0000256" key="6">
    <source>
        <dbReference type="SAM" id="Phobius"/>
    </source>
</evidence>
<comment type="subcellular location">
    <subcellularLocation>
        <location evidence="1">Cell membrane</location>
        <topology evidence="1">Multi-pass membrane protein</topology>
    </subcellularLocation>
</comment>
<comment type="caution">
    <text evidence="7">The sequence shown here is derived from an EMBL/GenBank/DDBJ whole genome shotgun (WGS) entry which is preliminary data.</text>
</comment>
<dbReference type="InterPro" id="IPR036259">
    <property type="entry name" value="MFS_trans_sf"/>
</dbReference>
<feature type="transmembrane region" description="Helical" evidence="6">
    <location>
        <begin position="78"/>
        <end position="98"/>
    </location>
</feature>
<feature type="transmembrane region" description="Helical" evidence="6">
    <location>
        <begin position="244"/>
        <end position="263"/>
    </location>
</feature>